<keyword evidence="9" id="KW-1133">Transmembrane helix</keyword>
<dbReference type="SUPFAM" id="SSF81853">
    <property type="entry name" value="Family 10 polysaccharide lyase"/>
    <property type="match status" value="1"/>
</dbReference>
<evidence type="ECO:0000256" key="10">
    <source>
        <dbReference type="ARBA" id="ARBA00023136"/>
    </source>
</evidence>
<feature type="domain" description="D-glucuronyl C5-epimerase C-terminal" evidence="14">
    <location>
        <begin position="375"/>
        <end position="565"/>
    </location>
</feature>
<dbReference type="GO" id="GO:0005794">
    <property type="term" value="C:Golgi apparatus"/>
    <property type="evidence" value="ECO:0007669"/>
    <property type="project" value="TreeGrafter"/>
</dbReference>
<dbReference type="PANTHER" id="PTHR13174">
    <property type="entry name" value="D-GLUCURONYL C5-EPIMERASE"/>
    <property type="match status" value="1"/>
</dbReference>
<evidence type="ECO:0000256" key="3">
    <source>
        <dbReference type="ARBA" id="ARBA00004841"/>
    </source>
</evidence>
<organism evidence="16">
    <name type="scientific">Hadrurus spadix</name>
    <dbReference type="NCBI Taxonomy" id="141984"/>
    <lineage>
        <taxon>Eukaryota</taxon>
        <taxon>Metazoa</taxon>
        <taxon>Ecdysozoa</taxon>
        <taxon>Arthropoda</taxon>
        <taxon>Chelicerata</taxon>
        <taxon>Arachnida</taxon>
        <taxon>Scorpiones</taxon>
        <taxon>Iurida</taxon>
        <taxon>Iuroidea</taxon>
        <taxon>Hadrurus</taxon>
    </lineage>
</organism>
<keyword evidence="11" id="KW-0413">Isomerase</keyword>
<evidence type="ECO:0000256" key="13">
    <source>
        <dbReference type="SAM" id="SignalP"/>
    </source>
</evidence>
<dbReference type="Pfam" id="PF06662">
    <property type="entry name" value="C5-epim_C"/>
    <property type="match status" value="1"/>
</dbReference>
<evidence type="ECO:0000256" key="8">
    <source>
        <dbReference type="ARBA" id="ARBA00022968"/>
    </source>
</evidence>
<name>A0A1W7RAK8_9SCOR</name>
<evidence type="ECO:0000256" key="11">
    <source>
        <dbReference type="ARBA" id="ARBA00023235"/>
    </source>
</evidence>
<dbReference type="InterPro" id="IPR059154">
    <property type="entry name" value="Glce_b_sandwich"/>
</dbReference>
<keyword evidence="10" id="KW-0472">Membrane</keyword>
<dbReference type="InterPro" id="IPR010598">
    <property type="entry name" value="C5-epim_C"/>
</dbReference>
<evidence type="ECO:0000256" key="6">
    <source>
        <dbReference type="ARBA" id="ARBA00012087"/>
    </source>
</evidence>
<evidence type="ECO:0000313" key="16">
    <source>
        <dbReference type="EMBL" id="JAV48174.1"/>
    </source>
</evidence>
<evidence type="ECO:0000256" key="7">
    <source>
        <dbReference type="ARBA" id="ARBA00022692"/>
    </source>
</evidence>
<comment type="pathway">
    <text evidence="4">Glycan metabolism; heparan sulfate biosynthesis.</text>
</comment>
<dbReference type="AlphaFoldDB" id="A0A1W7RAK8"/>
<accession>A0A1W7RAK8</accession>
<dbReference type="EC" id="5.1.3.17" evidence="6"/>
<dbReference type="GO" id="GO:0030210">
    <property type="term" value="P:heparin proteoglycan biosynthetic process"/>
    <property type="evidence" value="ECO:0007669"/>
    <property type="project" value="UniProtKB-UniPathway"/>
</dbReference>
<dbReference type="PANTHER" id="PTHR13174:SF3">
    <property type="entry name" value="D-GLUCURONYL C5-EPIMERASE"/>
    <property type="match status" value="1"/>
</dbReference>
<comment type="similarity">
    <text evidence="5">Belongs to the D-glucuronyl C5-epimerase family.</text>
</comment>
<evidence type="ECO:0000256" key="2">
    <source>
        <dbReference type="ARBA" id="ARBA00004606"/>
    </source>
</evidence>
<comment type="subcellular location">
    <subcellularLocation>
        <location evidence="12">Endomembrane system</location>
        <topology evidence="12">Single-pass membrane protein</topology>
    </subcellularLocation>
    <subcellularLocation>
        <location evidence="2">Membrane</location>
        <topology evidence="2">Single-pass type II membrane protein</topology>
    </subcellularLocation>
</comment>
<dbReference type="UniPathway" id="UPA00862"/>
<evidence type="ECO:0000256" key="5">
    <source>
        <dbReference type="ARBA" id="ARBA00005584"/>
    </source>
</evidence>
<keyword evidence="8" id="KW-0735">Signal-anchor</keyword>
<comment type="pathway">
    <text evidence="3">Glycan metabolism; heparin biosynthesis.</text>
</comment>
<dbReference type="EMBL" id="GFAH01000215">
    <property type="protein sequence ID" value="JAV48174.1"/>
    <property type="molecule type" value="Transcribed_RNA"/>
</dbReference>
<feature type="signal peptide" evidence="13">
    <location>
        <begin position="1"/>
        <end position="19"/>
    </location>
</feature>
<sequence length="576" mass="65814">MRINLKLLLSVLLVGVGVTTLSYWTKCGENSLPRAREDIWRNRQQIDEYSSDVYDKPQDEEKSGRDIDCLINEEATISCRQYGGEVYIPFSFIHKYFEVYGRLVKHEGYDRFEWQHSYSKVYFPKKKYDPHGVFLWFENYNVEVRDRVKCVSGIEGVPISSQWDSRGYFYPIQIAQFGLSHFSKNLTEPPSTVVSLENGSATHKAKWRLPANTQNVIFRRVLDDTVGRKVLEFRTGATPGASLSLHDDLPYTTLRFEVLFTSNGSLTVVLENASDRTRYTVRYVTSDIILANHENEILYGLGGNRTGWYHVTRDLIVDLQKGLALHANRKAPRPRSLRVRKIIIRGSGYIGSVNLASSAHLAHFYSAADWLIRHQDDKGGWPIKVTRKLSNGMLELAPGWYSAMAQGQAMSLLTRAFGVTSDLKYLEAALKGVHLFKVRSENHGVMTTFLGKYVWYEEYPTVPSSFVLNGFIYSLFGLYDVYQTCTHEDCREAGKLFDEGIISLKKMLPLFDTGSGSIYDLRHLSLGVAPNLARWDYHTTHINQLLFLNTVHDDSILKSTAERWMGYMKGKRASHN</sequence>
<evidence type="ECO:0000256" key="9">
    <source>
        <dbReference type="ARBA" id="ARBA00022989"/>
    </source>
</evidence>
<dbReference type="GO" id="GO:0047464">
    <property type="term" value="F:heparosan-N-sulfate-glucuronate 5-epimerase activity"/>
    <property type="evidence" value="ECO:0007669"/>
    <property type="project" value="UniProtKB-EC"/>
</dbReference>
<keyword evidence="7" id="KW-0812">Transmembrane</keyword>
<reference evidence="16" key="1">
    <citation type="submission" date="2016-11" db="EMBL/GenBank/DDBJ databases">
        <title>Venom-gland transcriptomics and venom proteomics of the black-back scorpion (Hadrurus spadix) reveal detectability challenges and an unexplored realm of animal toxin diversity.</title>
        <authorList>
            <person name="Rokyta D.R."/>
            <person name="Ward M.J."/>
        </authorList>
    </citation>
    <scope>NUCLEOTIDE SEQUENCE</scope>
    <source>
        <tissue evidence="16">Venom gland</tissue>
    </source>
</reference>
<evidence type="ECO:0000259" key="14">
    <source>
        <dbReference type="Pfam" id="PF06662"/>
    </source>
</evidence>
<evidence type="ECO:0000256" key="12">
    <source>
        <dbReference type="ARBA" id="ARBA00037847"/>
    </source>
</evidence>
<evidence type="ECO:0000256" key="1">
    <source>
        <dbReference type="ARBA" id="ARBA00000434"/>
    </source>
</evidence>
<protein>
    <recommendedName>
        <fullName evidence="6">heparosan-N-sulfate-glucuronate 5-epimerase</fullName>
        <ecNumber evidence="6">5.1.3.17</ecNumber>
    </recommendedName>
</protein>
<evidence type="ECO:0000259" key="15">
    <source>
        <dbReference type="Pfam" id="PF21174"/>
    </source>
</evidence>
<dbReference type="InterPro" id="IPR039721">
    <property type="entry name" value="C5-epimerase"/>
</dbReference>
<feature type="domain" description="D-glucuronyl C5-epimerase beta-sandwich" evidence="15">
    <location>
        <begin position="228"/>
        <end position="347"/>
    </location>
</feature>
<evidence type="ECO:0000256" key="4">
    <source>
        <dbReference type="ARBA" id="ARBA00005093"/>
    </source>
</evidence>
<keyword evidence="13" id="KW-0732">Signal</keyword>
<dbReference type="GO" id="GO:0015012">
    <property type="term" value="P:heparan sulfate proteoglycan biosynthetic process"/>
    <property type="evidence" value="ECO:0007669"/>
    <property type="project" value="InterPro"/>
</dbReference>
<feature type="chain" id="PRO_5012077364" description="heparosan-N-sulfate-glucuronate 5-epimerase" evidence="13">
    <location>
        <begin position="20"/>
        <end position="576"/>
    </location>
</feature>
<comment type="catalytic activity">
    <reaction evidence="1">
        <text>[heparosan-N-sulfate](n) = [heparan-N-sulfate](n)</text>
        <dbReference type="Rhea" id="RHEA:20197"/>
        <dbReference type="Rhea" id="RHEA-COMP:9556"/>
        <dbReference type="Rhea" id="RHEA-COMP:9557"/>
        <dbReference type="ChEBI" id="CHEBI:58041"/>
        <dbReference type="ChEBI" id="CHEBI:58287"/>
        <dbReference type="EC" id="5.1.3.17"/>
    </reaction>
</comment>
<dbReference type="Pfam" id="PF21174">
    <property type="entry name" value="Glce_b_sandwich"/>
    <property type="match status" value="1"/>
</dbReference>
<proteinExistence type="inferred from homology"/>